<proteinExistence type="predicted"/>
<protein>
    <submittedName>
        <fullName evidence="1">Uncharacterized protein</fullName>
    </submittedName>
</protein>
<sequence length="93" mass="10350">MEDACSASACGTSVPFVKERRTYRVVVELERDGRRGDYPYRAELCQYSAVALSGSLYLYCNSDLSLLNLNSVTPQTAVFHKLQTPVIPPESML</sequence>
<comment type="caution">
    <text evidence="1">The sequence shown here is derived from an EMBL/GenBank/DDBJ whole genome shotgun (WGS) entry which is preliminary data.</text>
</comment>
<dbReference type="EMBL" id="BGZK01000219">
    <property type="protein sequence ID" value="GBP29353.1"/>
    <property type="molecule type" value="Genomic_DNA"/>
</dbReference>
<dbReference type="Proteomes" id="UP000299102">
    <property type="component" value="Unassembled WGS sequence"/>
</dbReference>
<evidence type="ECO:0000313" key="1">
    <source>
        <dbReference type="EMBL" id="GBP29353.1"/>
    </source>
</evidence>
<dbReference type="AlphaFoldDB" id="A0A4C1USA3"/>
<accession>A0A4C1USA3</accession>
<evidence type="ECO:0000313" key="2">
    <source>
        <dbReference type="Proteomes" id="UP000299102"/>
    </source>
</evidence>
<reference evidence="1 2" key="1">
    <citation type="journal article" date="2019" name="Commun. Biol.">
        <title>The bagworm genome reveals a unique fibroin gene that provides high tensile strength.</title>
        <authorList>
            <person name="Kono N."/>
            <person name="Nakamura H."/>
            <person name="Ohtoshi R."/>
            <person name="Tomita M."/>
            <person name="Numata K."/>
            <person name="Arakawa K."/>
        </authorList>
    </citation>
    <scope>NUCLEOTIDE SEQUENCE [LARGE SCALE GENOMIC DNA]</scope>
</reference>
<keyword evidence="2" id="KW-1185">Reference proteome</keyword>
<name>A0A4C1USA3_EUMVA</name>
<organism evidence="1 2">
    <name type="scientific">Eumeta variegata</name>
    <name type="common">Bagworm moth</name>
    <name type="synonym">Eumeta japonica</name>
    <dbReference type="NCBI Taxonomy" id="151549"/>
    <lineage>
        <taxon>Eukaryota</taxon>
        <taxon>Metazoa</taxon>
        <taxon>Ecdysozoa</taxon>
        <taxon>Arthropoda</taxon>
        <taxon>Hexapoda</taxon>
        <taxon>Insecta</taxon>
        <taxon>Pterygota</taxon>
        <taxon>Neoptera</taxon>
        <taxon>Endopterygota</taxon>
        <taxon>Lepidoptera</taxon>
        <taxon>Glossata</taxon>
        <taxon>Ditrysia</taxon>
        <taxon>Tineoidea</taxon>
        <taxon>Psychidae</taxon>
        <taxon>Oiketicinae</taxon>
        <taxon>Eumeta</taxon>
    </lineage>
</organism>
<gene>
    <name evidence="1" type="ORF">EVAR_22725_1</name>
</gene>